<dbReference type="Gene3D" id="2.60.40.10">
    <property type="entry name" value="Immunoglobulins"/>
    <property type="match status" value="5"/>
</dbReference>
<proteinExistence type="predicted"/>
<dbReference type="SMART" id="SM00060">
    <property type="entry name" value="FN3"/>
    <property type="match status" value="5"/>
</dbReference>
<feature type="compositionally biased region" description="Basic and acidic residues" evidence="3">
    <location>
        <begin position="224"/>
        <end position="233"/>
    </location>
</feature>
<evidence type="ECO:0000313" key="6">
    <source>
        <dbReference type="EMBL" id="MFC6880582.1"/>
    </source>
</evidence>
<dbReference type="Pfam" id="PF00041">
    <property type="entry name" value="fn3"/>
    <property type="match status" value="5"/>
</dbReference>
<evidence type="ECO:0000256" key="2">
    <source>
        <dbReference type="ARBA" id="ARBA00023326"/>
    </source>
</evidence>
<protein>
    <submittedName>
        <fullName evidence="6">Fibronectin type III domain-containing protein</fullName>
    </submittedName>
</protein>
<name>A0ABW2CG72_9ACTN</name>
<feature type="domain" description="Fibronectin type-III" evidence="5">
    <location>
        <begin position="741"/>
        <end position="831"/>
    </location>
</feature>
<feature type="compositionally biased region" description="Polar residues" evidence="3">
    <location>
        <begin position="504"/>
        <end position="516"/>
    </location>
</feature>
<evidence type="ECO:0000313" key="7">
    <source>
        <dbReference type="Proteomes" id="UP001596380"/>
    </source>
</evidence>
<feature type="domain" description="Fibronectin type-III" evidence="5">
    <location>
        <begin position="533"/>
        <end position="625"/>
    </location>
</feature>
<feature type="chain" id="PRO_5046596683" evidence="4">
    <location>
        <begin position="30"/>
        <end position="1099"/>
    </location>
</feature>
<evidence type="ECO:0000256" key="3">
    <source>
        <dbReference type="SAM" id="MobiDB-lite"/>
    </source>
</evidence>
<dbReference type="InterPro" id="IPR036116">
    <property type="entry name" value="FN3_sf"/>
</dbReference>
<evidence type="ECO:0000256" key="1">
    <source>
        <dbReference type="ARBA" id="ARBA00023295"/>
    </source>
</evidence>
<dbReference type="Proteomes" id="UP001596380">
    <property type="component" value="Unassembled WGS sequence"/>
</dbReference>
<dbReference type="SUPFAM" id="SSF49265">
    <property type="entry name" value="Fibronectin type III"/>
    <property type="match status" value="3"/>
</dbReference>
<feature type="compositionally biased region" description="Basic and acidic residues" evidence="3">
    <location>
        <begin position="820"/>
        <end position="830"/>
    </location>
</feature>
<dbReference type="CDD" id="cd00063">
    <property type="entry name" value="FN3"/>
    <property type="match status" value="4"/>
</dbReference>
<evidence type="ECO:0000256" key="4">
    <source>
        <dbReference type="SAM" id="SignalP"/>
    </source>
</evidence>
<accession>A0ABW2CG72</accession>
<evidence type="ECO:0000259" key="5">
    <source>
        <dbReference type="PROSITE" id="PS50853"/>
    </source>
</evidence>
<feature type="signal peptide" evidence="4">
    <location>
        <begin position="1"/>
        <end position="29"/>
    </location>
</feature>
<feature type="region of interest" description="Disordered" evidence="3">
    <location>
        <begin position="504"/>
        <end position="536"/>
    </location>
</feature>
<dbReference type="InterPro" id="IPR003961">
    <property type="entry name" value="FN3_dom"/>
</dbReference>
<gene>
    <name evidence="6" type="ORF">ACFQKB_12500</name>
</gene>
<keyword evidence="2" id="KW-0119">Carbohydrate metabolism</keyword>
<reference evidence="7" key="1">
    <citation type="journal article" date="2019" name="Int. J. Syst. Evol. Microbiol.">
        <title>The Global Catalogue of Microorganisms (GCM) 10K type strain sequencing project: providing services to taxonomists for standard genome sequencing and annotation.</title>
        <authorList>
            <consortium name="The Broad Institute Genomics Platform"/>
            <consortium name="The Broad Institute Genome Sequencing Center for Infectious Disease"/>
            <person name="Wu L."/>
            <person name="Ma J."/>
        </authorList>
    </citation>
    <scope>NUCLEOTIDE SEQUENCE [LARGE SCALE GENOMIC DNA]</scope>
    <source>
        <strain evidence="7">JCM 3369</strain>
    </source>
</reference>
<keyword evidence="1" id="KW-0326">Glycosidase</keyword>
<dbReference type="InterPro" id="IPR046542">
    <property type="entry name" value="DUF6801"/>
</dbReference>
<dbReference type="PANTHER" id="PTHR46957">
    <property type="entry name" value="CYTOKINE RECEPTOR"/>
    <property type="match status" value="1"/>
</dbReference>
<feature type="region of interest" description="Disordered" evidence="3">
    <location>
        <begin position="812"/>
        <end position="868"/>
    </location>
</feature>
<feature type="region of interest" description="Disordered" evidence="3">
    <location>
        <begin position="605"/>
        <end position="635"/>
    </location>
</feature>
<feature type="compositionally biased region" description="Basic and acidic residues" evidence="3">
    <location>
        <begin position="717"/>
        <end position="727"/>
    </location>
</feature>
<dbReference type="PROSITE" id="PS50853">
    <property type="entry name" value="FN3"/>
    <property type="match status" value="5"/>
</dbReference>
<comment type="caution">
    <text evidence="6">The sequence shown here is derived from an EMBL/GenBank/DDBJ whole genome shotgun (WGS) entry which is preliminary data.</text>
</comment>
<keyword evidence="4" id="KW-0732">Signal</keyword>
<keyword evidence="2" id="KW-0624">Polysaccharide degradation</keyword>
<keyword evidence="1" id="KW-0378">Hydrolase</keyword>
<feature type="domain" description="Fibronectin type-III" evidence="5">
    <location>
        <begin position="842"/>
        <end position="932"/>
    </location>
</feature>
<feature type="domain" description="Fibronectin type-III" evidence="5">
    <location>
        <begin position="431"/>
        <end position="522"/>
    </location>
</feature>
<feature type="region of interest" description="Disordered" evidence="3">
    <location>
        <begin position="208"/>
        <end position="233"/>
    </location>
</feature>
<dbReference type="Pfam" id="PF20611">
    <property type="entry name" value="DUF6801"/>
    <property type="match status" value="2"/>
</dbReference>
<sequence>MNPKRKARRAGTGAAVVAVVVAGAGLVSAGPAAAAPASLQLNYRCNYPMLGMKDIKATINADLPDVVQSGTTVPKFPVTAVTEIGADTTKGLYTIGAESIEGSAVAVARVFSPDRPNGLSADTKVDLDKTKVPESGPFSVKAAGSSPTALKFTKAGWGSVNVGNLTLTVTPKDAAGNPTSLGTMTVQCYQKLAPGETNTLAQFYVSDGTQQPPKPAKTTMPTEAGKEPATKDYPSRINEKTLTYMCVYPLIPDGKLTVNAKVDYPAEIPLNTYAPEIKITSHTVVAADTIEGMQSVRGLETIEGTAIANSTLKVPEYPDGVKARVPLGVPKTKVPRTVPAPELPMDVEGSAPALVYTKAGTGSMDVNNITLNIIPRDAQGNIVEDLLDPEYPDRNYFEAPCTLTPADQDNRIVNFKIGEGTDPGDTTAPSAPANLTSPSKTASSVKLDWDDATDNEGGTGVGGYNVYQNGQKVKTVTSSDAEITGLSPKTEYAFTVKAFDKATPTANESGASNEVKVTTDDDAPPADTTAPSVPANVKATGKTTTTVTLDWDDSTDNEGGTGLGGYNVYQGGEKVATASTSEAVVSGLKPGTEYGFTVKAFDKATPTPNESKASDPVVTVKTDDDTPPADTTAPSVPANVKVTGKDSTSVSLAWDPSTDNEGGTGLGGYNVYQGGEKVATVGPTETAAKVTGLKPATEYAFTVKAFDKATPTANESKASEPELKVTTDDDTPPADTTAPSVPANVKATGKTTTTVTLDWDDSTDNEGGTGLGGYNVYQGGQKVATASSSTAVVSGLKPNTEYSFTVTAFDKASPANESKPSAEAKAKTDDDTPPADTTAPSVPANVKVSAKDKSSVTLNWDDSADNPGGTGVAGYNVYQDGKKVTTSATSDVKVTGLKAGTEYSFTVTAFDKATPANESKPSAAVKATTDADDPGTDFNFTYGLKGASKLKTLNGTVPLAGSIKGKVSGGKIAGDLTLNKSTGAFNLFGFLPITADVAFAPVGQTTGTESGANVSTTTKVNVKLPSIKVFGMEIGGGSSCQTTSPTEVKLTSTNWSRTAGGDLTGGYTLPSLGGCGFLTPLISAVAAGPGNTVTLKAAP</sequence>
<feature type="domain" description="Fibronectin type-III" evidence="5">
    <location>
        <begin position="636"/>
        <end position="730"/>
    </location>
</feature>
<organism evidence="6 7">
    <name type="scientific">Actinomadura yumaensis</name>
    <dbReference type="NCBI Taxonomy" id="111807"/>
    <lineage>
        <taxon>Bacteria</taxon>
        <taxon>Bacillati</taxon>
        <taxon>Actinomycetota</taxon>
        <taxon>Actinomycetes</taxon>
        <taxon>Streptosporangiales</taxon>
        <taxon>Thermomonosporaceae</taxon>
        <taxon>Actinomadura</taxon>
    </lineage>
</organism>
<dbReference type="InterPro" id="IPR050713">
    <property type="entry name" value="RTP_Phos/Ushers"/>
</dbReference>
<dbReference type="RefSeq" id="WP_160820828.1">
    <property type="nucleotide sequence ID" value="NZ_JBHSXS010000005.1"/>
</dbReference>
<dbReference type="PANTHER" id="PTHR46957:SF3">
    <property type="entry name" value="CYTOKINE RECEPTOR"/>
    <property type="match status" value="1"/>
</dbReference>
<dbReference type="EMBL" id="JBHSXS010000005">
    <property type="protein sequence ID" value="MFC6880582.1"/>
    <property type="molecule type" value="Genomic_DNA"/>
</dbReference>
<dbReference type="InterPro" id="IPR013783">
    <property type="entry name" value="Ig-like_fold"/>
</dbReference>
<keyword evidence="7" id="KW-1185">Reference proteome</keyword>
<feature type="compositionally biased region" description="Polar residues" evidence="3">
    <location>
        <begin position="427"/>
        <end position="444"/>
    </location>
</feature>
<feature type="region of interest" description="Disordered" evidence="3">
    <location>
        <begin position="709"/>
        <end position="749"/>
    </location>
</feature>
<feature type="compositionally biased region" description="Low complexity" evidence="3">
    <location>
        <begin position="525"/>
        <end position="536"/>
    </location>
</feature>
<feature type="region of interest" description="Disordered" evidence="3">
    <location>
        <begin position="418"/>
        <end position="445"/>
    </location>
</feature>